<dbReference type="Gene3D" id="3.30.70.1070">
    <property type="entry name" value="Sporulation related repeat"/>
    <property type="match status" value="1"/>
</dbReference>
<organism evidence="1">
    <name type="scientific">Neisseria gonorrhoeae</name>
    <dbReference type="NCBI Taxonomy" id="485"/>
    <lineage>
        <taxon>Bacteria</taxon>
        <taxon>Pseudomonadati</taxon>
        <taxon>Pseudomonadota</taxon>
        <taxon>Betaproteobacteria</taxon>
        <taxon>Neisseriales</taxon>
        <taxon>Neisseriaceae</taxon>
        <taxon>Neisseria</taxon>
    </lineage>
</organism>
<accession>A0A378VUM2</accession>
<reference evidence="1" key="1">
    <citation type="submission" date="2018-06" db="EMBL/GenBank/DDBJ databases">
        <authorList>
            <consortium name="Pathogen Informatics"/>
            <person name="Doyle S."/>
        </authorList>
    </citation>
    <scope>NUCLEOTIDE SEQUENCE [LARGE SCALE GENOMIC DNA]</scope>
    <source>
        <strain evidence="1">NCTC11421</strain>
    </source>
</reference>
<dbReference type="InterPro" id="IPR007730">
    <property type="entry name" value="SPOR-like_dom"/>
</dbReference>
<evidence type="ECO:0000313" key="1">
    <source>
        <dbReference type="EMBL" id="SUA20072.1"/>
    </source>
</evidence>
<dbReference type="PROSITE" id="PS51724">
    <property type="entry name" value="SPOR"/>
    <property type="match status" value="1"/>
</dbReference>
<dbReference type="GO" id="GO:0042834">
    <property type="term" value="F:peptidoglycan binding"/>
    <property type="evidence" value="ECO:0007669"/>
    <property type="project" value="InterPro"/>
</dbReference>
<keyword evidence="1" id="KW-0131">Cell cycle</keyword>
<dbReference type="GO" id="GO:0051301">
    <property type="term" value="P:cell division"/>
    <property type="evidence" value="ECO:0007669"/>
    <property type="project" value="UniProtKB-KW"/>
</dbReference>
<sequence length="85" mass="9254">MKTFGKAEATHYLQMGAYADRRSAEGQRAKLAILGISSEVVGYQAGHKTLYRVQSGNMSADAVKKMQDELKKHGVASLIRAIEGK</sequence>
<dbReference type="AlphaFoldDB" id="A0A378VUM2"/>
<keyword evidence="1" id="KW-0132">Cell division</keyword>
<dbReference type="InterPro" id="IPR036680">
    <property type="entry name" value="SPOR-like_sf"/>
</dbReference>
<proteinExistence type="predicted"/>
<dbReference type="SUPFAM" id="SSF110997">
    <property type="entry name" value="Sporulation related repeat"/>
    <property type="match status" value="1"/>
</dbReference>
<protein>
    <submittedName>
        <fullName evidence="1">Putative cell division protein FtsN</fullName>
    </submittedName>
</protein>
<gene>
    <name evidence="1" type="ORF">NCTC11421_00150</name>
</gene>
<dbReference type="Pfam" id="PF05036">
    <property type="entry name" value="SPOR"/>
    <property type="match status" value="1"/>
</dbReference>
<dbReference type="EMBL" id="UGRI01000001">
    <property type="protein sequence ID" value="SUA20072.1"/>
    <property type="molecule type" value="Genomic_DNA"/>
</dbReference>
<name>A0A378VUM2_NEIGO</name>